<dbReference type="AlphaFoldDB" id="A0A409X5V6"/>
<dbReference type="InParanoid" id="A0A409X5V6"/>
<gene>
    <name evidence="1" type="ORF">CVT25_003679</name>
</gene>
<comment type="caution">
    <text evidence="1">The sequence shown here is derived from an EMBL/GenBank/DDBJ whole genome shotgun (WGS) entry which is preliminary data.</text>
</comment>
<name>A0A409X5V6_PSICY</name>
<evidence type="ECO:0000313" key="1">
    <source>
        <dbReference type="EMBL" id="PPQ86112.1"/>
    </source>
</evidence>
<dbReference type="Proteomes" id="UP000283269">
    <property type="component" value="Unassembled WGS sequence"/>
</dbReference>
<feature type="non-terminal residue" evidence="1">
    <location>
        <position position="1"/>
    </location>
</feature>
<reference evidence="1 2" key="1">
    <citation type="journal article" date="2018" name="Evol. Lett.">
        <title>Horizontal gene cluster transfer increased hallucinogenic mushroom diversity.</title>
        <authorList>
            <person name="Reynolds H.T."/>
            <person name="Vijayakumar V."/>
            <person name="Gluck-Thaler E."/>
            <person name="Korotkin H.B."/>
            <person name="Matheny P.B."/>
            <person name="Slot J.C."/>
        </authorList>
    </citation>
    <scope>NUCLEOTIDE SEQUENCE [LARGE SCALE GENOMIC DNA]</scope>
    <source>
        <strain evidence="1 2">2631</strain>
    </source>
</reference>
<evidence type="ECO:0000313" key="2">
    <source>
        <dbReference type="Proteomes" id="UP000283269"/>
    </source>
</evidence>
<dbReference type="EMBL" id="NHYD01002559">
    <property type="protein sequence ID" value="PPQ86112.1"/>
    <property type="molecule type" value="Genomic_DNA"/>
</dbReference>
<keyword evidence="2" id="KW-1185">Reference proteome</keyword>
<protein>
    <submittedName>
        <fullName evidence="1">Uncharacterized protein</fullName>
    </submittedName>
</protein>
<proteinExistence type="predicted"/>
<organism evidence="1 2">
    <name type="scientific">Psilocybe cyanescens</name>
    <dbReference type="NCBI Taxonomy" id="93625"/>
    <lineage>
        <taxon>Eukaryota</taxon>
        <taxon>Fungi</taxon>
        <taxon>Dikarya</taxon>
        <taxon>Basidiomycota</taxon>
        <taxon>Agaricomycotina</taxon>
        <taxon>Agaricomycetes</taxon>
        <taxon>Agaricomycetidae</taxon>
        <taxon>Agaricales</taxon>
        <taxon>Agaricineae</taxon>
        <taxon>Strophariaceae</taxon>
        <taxon>Psilocybe</taxon>
    </lineage>
</organism>
<sequence>QRSGYTSPIPYDKLLNYCLTSDSTFYVVPQKPLTGSRNFDDYDCITFLVVFDTSDKSVFIVYIAELRFRANNPMLDRHALMASVSSALPFESTVATQRRMMSTLNLSHAPGFLKENET</sequence>
<accession>A0A409X5V6</accession>
<dbReference type="STRING" id="93625.A0A409X5V6"/>